<dbReference type="PANTHER" id="PTHR14614">
    <property type="entry name" value="HEPATOCELLULAR CARCINOMA-ASSOCIATED ANTIGEN"/>
    <property type="match status" value="1"/>
</dbReference>
<feature type="compositionally biased region" description="Low complexity" evidence="4">
    <location>
        <begin position="377"/>
        <end position="433"/>
    </location>
</feature>
<evidence type="ECO:0000256" key="3">
    <source>
        <dbReference type="ARBA" id="ARBA00022525"/>
    </source>
</evidence>
<dbReference type="Gene3D" id="2.40.40.10">
    <property type="entry name" value="RlpA-like domain"/>
    <property type="match status" value="1"/>
</dbReference>
<dbReference type="InterPro" id="IPR019410">
    <property type="entry name" value="Methyltransf_16"/>
</dbReference>
<accession>A0A4S4LKA3</accession>
<comment type="similarity">
    <text evidence="2">Belongs to the cerato-platanin family.</text>
</comment>
<dbReference type="Proteomes" id="UP000310158">
    <property type="component" value="Unassembled WGS sequence"/>
</dbReference>
<evidence type="ECO:0000256" key="1">
    <source>
        <dbReference type="ARBA" id="ARBA00004613"/>
    </source>
</evidence>
<dbReference type="InterPro" id="IPR010829">
    <property type="entry name" value="Cerato-platanin"/>
</dbReference>
<evidence type="ECO:0000256" key="4">
    <source>
        <dbReference type="SAM" id="MobiDB-lite"/>
    </source>
</evidence>
<evidence type="ECO:0000313" key="6">
    <source>
        <dbReference type="Proteomes" id="UP000310158"/>
    </source>
</evidence>
<sequence length="559" mass="60209">MVENSITLNSTTLLESRMTIESGTTGLRTWRASFVLAKYLILHPGTMSSCLPVSFPLISLNSELVTNKRILELGSGTGFLGIIAASLQVIYDRVDKQSALWLTDVHDTILKRCSDNVVLPCSTHNPLLTKTMAIKVSFPDLSSKHDNIRIQTLDWLDAFNEHSASTLQHCLQDMNLDVVIGADLVYHPDIIPTLAAVLKLALITGVIPVRLSFVMTQPDQYELVAHAIRGPTQKGHVILDIGSRGCLGYKSPRIHIVFQKLIDILHLSEGWKIEQLVQTSRDTDASHRFVWSWENCLELSHIAVADAGRMHIHYIGRTCGQELVLAFSNAAQPIQPRLFVVFAALAKGALAAPQGADGIMTSITPTQSPPTIPPTTPVVLPTTTTTTTPKTTKTPVVTTTTTTTTTVKKPTTTPSPTTTTTTTPSPTSTCPPVTPMPMTLPLFLDGIYDNKAGSLDSVACSNGEHGLDTRFRKFGDIPVFPFIGGAFAVTGWNSVNCGTCWSLTNPDTGITINYLAIDTVAVGFNGAIAAMDKLTNGRAAELGRINVSAFQLPASACGL</sequence>
<keyword evidence="6" id="KW-1185">Reference proteome</keyword>
<dbReference type="CDD" id="cd22778">
    <property type="entry name" value="DPBB_CEPL-like"/>
    <property type="match status" value="1"/>
</dbReference>
<organism evidence="5 6">
    <name type="scientific">Bondarzewia mesenterica</name>
    <dbReference type="NCBI Taxonomy" id="1095465"/>
    <lineage>
        <taxon>Eukaryota</taxon>
        <taxon>Fungi</taxon>
        <taxon>Dikarya</taxon>
        <taxon>Basidiomycota</taxon>
        <taxon>Agaricomycotina</taxon>
        <taxon>Agaricomycetes</taxon>
        <taxon>Russulales</taxon>
        <taxon>Bondarzewiaceae</taxon>
        <taxon>Bondarzewia</taxon>
    </lineage>
</organism>
<dbReference type="AlphaFoldDB" id="A0A4S4LKA3"/>
<comment type="caution">
    <text evidence="5">The sequence shown here is derived from an EMBL/GenBank/DDBJ whole genome shotgun (WGS) entry which is preliminary data.</text>
</comment>
<keyword evidence="3" id="KW-0964">Secreted</keyword>
<dbReference type="PANTHER" id="PTHR14614:SF130">
    <property type="entry name" value="PROTEIN-LYSINE N-METHYLTRANSFERASE EEF2KMT"/>
    <property type="match status" value="1"/>
</dbReference>
<dbReference type="GO" id="GO:0008757">
    <property type="term" value="F:S-adenosylmethionine-dependent methyltransferase activity"/>
    <property type="evidence" value="ECO:0007669"/>
    <property type="project" value="UniProtKB-ARBA"/>
</dbReference>
<evidence type="ECO:0000256" key="2">
    <source>
        <dbReference type="ARBA" id="ARBA00010421"/>
    </source>
</evidence>
<dbReference type="InterPro" id="IPR029063">
    <property type="entry name" value="SAM-dependent_MTases_sf"/>
</dbReference>
<feature type="compositionally biased region" description="Pro residues" evidence="4">
    <location>
        <begin position="367"/>
        <end position="376"/>
    </location>
</feature>
<dbReference type="Gene3D" id="3.40.50.150">
    <property type="entry name" value="Vaccinia Virus protein VP39"/>
    <property type="match status" value="1"/>
</dbReference>
<feature type="region of interest" description="Disordered" evidence="4">
    <location>
        <begin position="364"/>
        <end position="433"/>
    </location>
</feature>
<protein>
    <submittedName>
        <fullName evidence="5">Uncharacterized protein</fullName>
    </submittedName>
</protein>
<dbReference type="SUPFAM" id="SSF53335">
    <property type="entry name" value="S-adenosyl-L-methionine-dependent methyltransferases"/>
    <property type="match status" value="1"/>
</dbReference>
<dbReference type="InterPro" id="IPR036908">
    <property type="entry name" value="RlpA-like_sf"/>
</dbReference>
<dbReference type="OrthoDB" id="194386at2759"/>
<gene>
    <name evidence="5" type="ORF">EW146_g7761</name>
</gene>
<reference evidence="5 6" key="1">
    <citation type="submission" date="2019-02" db="EMBL/GenBank/DDBJ databases">
        <title>Genome sequencing of the rare red list fungi Bondarzewia mesenterica.</title>
        <authorList>
            <person name="Buettner E."/>
            <person name="Kellner H."/>
        </authorList>
    </citation>
    <scope>NUCLEOTIDE SEQUENCE [LARGE SCALE GENOMIC DNA]</scope>
    <source>
        <strain evidence="5 6">DSM 108281</strain>
    </source>
</reference>
<dbReference type="Pfam" id="PF10294">
    <property type="entry name" value="Methyltransf_16"/>
    <property type="match status" value="1"/>
</dbReference>
<comment type="subcellular location">
    <subcellularLocation>
        <location evidence="1">Secreted</location>
    </subcellularLocation>
</comment>
<dbReference type="EMBL" id="SGPL01000474">
    <property type="protein sequence ID" value="THH12287.1"/>
    <property type="molecule type" value="Genomic_DNA"/>
</dbReference>
<proteinExistence type="inferred from homology"/>
<dbReference type="Pfam" id="PF07249">
    <property type="entry name" value="Cerato-platanin"/>
    <property type="match status" value="1"/>
</dbReference>
<name>A0A4S4LKA3_9AGAM</name>
<dbReference type="GO" id="GO:0005576">
    <property type="term" value="C:extracellular region"/>
    <property type="evidence" value="ECO:0007669"/>
    <property type="project" value="UniProtKB-SubCell"/>
</dbReference>
<evidence type="ECO:0000313" key="5">
    <source>
        <dbReference type="EMBL" id="THH12287.1"/>
    </source>
</evidence>